<evidence type="ECO:0000256" key="7">
    <source>
        <dbReference type="ARBA" id="ARBA00023264"/>
    </source>
</evidence>
<evidence type="ECO:0000256" key="8">
    <source>
        <dbReference type="ARBA" id="ARBA00025706"/>
    </source>
</evidence>
<dbReference type="InterPro" id="IPR045049">
    <property type="entry name" value="Pcy1-like"/>
</dbReference>
<dbReference type="GO" id="GO:0004105">
    <property type="term" value="F:choline-phosphate cytidylyltransferase activity"/>
    <property type="evidence" value="ECO:0007669"/>
    <property type="project" value="UniProtKB-EC"/>
</dbReference>
<accession>A0AA39M6W2</accession>
<dbReference type="PANTHER" id="PTHR10739">
    <property type="entry name" value="CYTIDYLYLTRANSFERASE"/>
    <property type="match status" value="1"/>
</dbReference>
<evidence type="ECO:0000256" key="4">
    <source>
        <dbReference type="ARBA" id="ARBA00022695"/>
    </source>
</evidence>
<organism evidence="11 12">
    <name type="scientific">Steinernema hermaphroditum</name>
    <dbReference type="NCBI Taxonomy" id="289476"/>
    <lineage>
        <taxon>Eukaryota</taxon>
        <taxon>Metazoa</taxon>
        <taxon>Ecdysozoa</taxon>
        <taxon>Nematoda</taxon>
        <taxon>Chromadorea</taxon>
        <taxon>Rhabditida</taxon>
        <taxon>Tylenchina</taxon>
        <taxon>Panagrolaimomorpha</taxon>
        <taxon>Strongyloidoidea</taxon>
        <taxon>Steinernematidae</taxon>
        <taxon>Steinernema</taxon>
    </lineage>
</organism>
<name>A0AA39M6W2_9BILA</name>
<evidence type="ECO:0000256" key="2">
    <source>
        <dbReference type="ARBA" id="ARBA00022516"/>
    </source>
</evidence>
<comment type="similarity">
    <text evidence="1">Belongs to the cytidylyltransferase family.</text>
</comment>
<gene>
    <name evidence="11" type="ORF">QR680_007743</name>
</gene>
<keyword evidence="4" id="KW-0548">Nucleotidyltransferase</keyword>
<keyword evidence="2" id="KW-0444">Lipid biosynthesis</keyword>
<keyword evidence="6" id="KW-0594">Phospholipid biosynthesis</keyword>
<evidence type="ECO:0000256" key="6">
    <source>
        <dbReference type="ARBA" id="ARBA00023209"/>
    </source>
</evidence>
<dbReference type="InterPro" id="IPR041723">
    <property type="entry name" value="CCT"/>
</dbReference>
<dbReference type="InterPro" id="IPR014729">
    <property type="entry name" value="Rossmann-like_a/b/a_fold"/>
</dbReference>
<protein>
    <recommendedName>
        <fullName evidence="9">choline-phosphate cytidylyltransferase</fullName>
        <ecNumber evidence="9">2.7.7.15</ecNumber>
    </recommendedName>
</protein>
<dbReference type="Proteomes" id="UP001175271">
    <property type="component" value="Unassembled WGS sequence"/>
</dbReference>
<dbReference type="InterPro" id="IPR004821">
    <property type="entry name" value="Cyt_trans-like"/>
</dbReference>
<evidence type="ECO:0000313" key="12">
    <source>
        <dbReference type="Proteomes" id="UP001175271"/>
    </source>
</evidence>
<dbReference type="AlphaFoldDB" id="A0AA39M6W2"/>
<comment type="pathway">
    <text evidence="8">Phospholipid metabolism; phosphatidylcholine biosynthesis; phosphatidylcholine from phosphocholine: step 1/2.</text>
</comment>
<evidence type="ECO:0000256" key="1">
    <source>
        <dbReference type="ARBA" id="ARBA00010101"/>
    </source>
</evidence>
<keyword evidence="3" id="KW-0808">Transferase</keyword>
<dbReference type="EMBL" id="JAUCMV010000001">
    <property type="protein sequence ID" value="KAK0422719.1"/>
    <property type="molecule type" value="Genomic_DNA"/>
</dbReference>
<keyword evidence="7" id="KW-1208">Phospholipid metabolism</keyword>
<evidence type="ECO:0000256" key="3">
    <source>
        <dbReference type="ARBA" id="ARBA00022679"/>
    </source>
</evidence>
<dbReference type="PANTHER" id="PTHR10739:SF13">
    <property type="entry name" value="CHOLINE-PHOSPHATE CYTIDYLYLTRANSFERASE"/>
    <property type="match status" value="1"/>
</dbReference>
<dbReference type="Gene3D" id="3.40.50.620">
    <property type="entry name" value="HUPs"/>
    <property type="match status" value="1"/>
</dbReference>
<comment type="caution">
    <text evidence="11">The sequence shown here is derived from an EMBL/GenBank/DDBJ whole genome shotgun (WGS) entry which is preliminary data.</text>
</comment>
<keyword evidence="5" id="KW-0443">Lipid metabolism</keyword>
<proteinExistence type="inferred from homology"/>
<dbReference type="Pfam" id="PF01467">
    <property type="entry name" value="CTP_transf_like"/>
    <property type="match status" value="1"/>
</dbReference>
<evidence type="ECO:0000313" key="11">
    <source>
        <dbReference type="EMBL" id="KAK0422719.1"/>
    </source>
</evidence>
<dbReference type="NCBIfam" id="TIGR00125">
    <property type="entry name" value="cyt_tran_rel"/>
    <property type="match status" value="1"/>
</dbReference>
<dbReference type="EC" id="2.7.7.15" evidence="9"/>
<sequence length="209" mass="23675">MNQTRRARDFKTIMSGWQYKAAPLSGDPEAIKIRESVDYSTKITLEMARSNTAGRPVRVFADGVFDLFHRGHANLLCQAKNIFPNVYLIAGVSSDEDTHRFKGPSVMDEFERTEAVRQCRFVDEVYRGCPFDFDMKFAEDLKIDFVVHDAIPYPVTGETEDVYKKFVDAGMFCATERTEGVSTTDIISRILKDVDGFIIRNAFRGSTLG</sequence>
<reference evidence="11" key="1">
    <citation type="submission" date="2023-06" db="EMBL/GenBank/DDBJ databases">
        <title>Genomic analysis of the entomopathogenic nematode Steinernema hermaphroditum.</title>
        <authorList>
            <person name="Schwarz E.M."/>
            <person name="Heppert J.K."/>
            <person name="Baniya A."/>
            <person name="Schwartz H.T."/>
            <person name="Tan C.-H."/>
            <person name="Antoshechkin I."/>
            <person name="Sternberg P.W."/>
            <person name="Goodrich-Blair H."/>
            <person name="Dillman A.R."/>
        </authorList>
    </citation>
    <scope>NUCLEOTIDE SEQUENCE</scope>
    <source>
        <strain evidence="11">PS9179</strain>
        <tissue evidence="11">Whole animal</tissue>
    </source>
</reference>
<evidence type="ECO:0000256" key="9">
    <source>
        <dbReference type="ARBA" id="ARBA00026101"/>
    </source>
</evidence>
<dbReference type="CDD" id="cd02174">
    <property type="entry name" value="CCT"/>
    <property type="match status" value="1"/>
</dbReference>
<evidence type="ECO:0000256" key="5">
    <source>
        <dbReference type="ARBA" id="ARBA00023098"/>
    </source>
</evidence>
<evidence type="ECO:0000259" key="10">
    <source>
        <dbReference type="Pfam" id="PF01467"/>
    </source>
</evidence>
<dbReference type="SUPFAM" id="SSF52374">
    <property type="entry name" value="Nucleotidylyl transferase"/>
    <property type="match status" value="1"/>
</dbReference>
<keyword evidence="12" id="KW-1185">Reference proteome</keyword>
<feature type="domain" description="Cytidyltransferase-like" evidence="10">
    <location>
        <begin position="60"/>
        <end position="189"/>
    </location>
</feature>
<dbReference type="GO" id="GO:0031210">
    <property type="term" value="F:phosphatidylcholine binding"/>
    <property type="evidence" value="ECO:0007669"/>
    <property type="project" value="TreeGrafter"/>
</dbReference>